<evidence type="ECO:0000313" key="3">
    <source>
        <dbReference type="Proteomes" id="UP000027195"/>
    </source>
</evidence>
<protein>
    <recommendedName>
        <fullName evidence="1">C2 domain-containing protein</fullName>
    </recommendedName>
</protein>
<dbReference type="SUPFAM" id="SSF49562">
    <property type="entry name" value="C2 domain (Calcium/lipid-binding domain, CaLB)"/>
    <property type="match status" value="1"/>
</dbReference>
<dbReference type="Proteomes" id="UP000027195">
    <property type="component" value="Unassembled WGS sequence"/>
</dbReference>
<dbReference type="InParanoid" id="A0A067M5F0"/>
<dbReference type="AlphaFoldDB" id="A0A067M5F0"/>
<dbReference type="PROSITE" id="PS50004">
    <property type="entry name" value="C2"/>
    <property type="match status" value="1"/>
</dbReference>
<name>A0A067M5F0_BOTB1</name>
<sequence>MQASQPREIGGTKEGEINEKRSLDITSMLVALPYFTTRSSRSSDQTLVINASNLPLRWGRPPKPFVKIEAGGVRNKTKTVVEATAQPTWNESFAFVQLPPSSIVSIRVFHDGTFHNTFLCRAAIEIDELLSSSAENSGL</sequence>
<dbReference type="CDD" id="cd00030">
    <property type="entry name" value="C2"/>
    <property type="match status" value="1"/>
</dbReference>
<organism evidence="2 3">
    <name type="scientific">Botryobasidium botryosum (strain FD-172 SS1)</name>
    <dbReference type="NCBI Taxonomy" id="930990"/>
    <lineage>
        <taxon>Eukaryota</taxon>
        <taxon>Fungi</taxon>
        <taxon>Dikarya</taxon>
        <taxon>Basidiomycota</taxon>
        <taxon>Agaricomycotina</taxon>
        <taxon>Agaricomycetes</taxon>
        <taxon>Cantharellales</taxon>
        <taxon>Botryobasidiaceae</taxon>
        <taxon>Botryobasidium</taxon>
    </lineage>
</organism>
<dbReference type="OrthoDB" id="270970at2759"/>
<reference evidence="3" key="1">
    <citation type="journal article" date="2014" name="Proc. Natl. Acad. Sci. U.S.A.">
        <title>Extensive sampling of basidiomycete genomes demonstrates inadequacy of the white-rot/brown-rot paradigm for wood decay fungi.</title>
        <authorList>
            <person name="Riley R."/>
            <person name="Salamov A.A."/>
            <person name="Brown D.W."/>
            <person name="Nagy L.G."/>
            <person name="Floudas D."/>
            <person name="Held B.W."/>
            <person name="Levasseur A."/>
            <person name="Lombard V."/>
            <person name="Morin E."/>
            <person name="Otillar R."/>
            <person name="Lindquist E.A."/>
            <person name="Sun H."/>
            <person name="LaButti K.M."/>
            <person name="Schmutz J."/>
            <person name="Jabbour D."/>
            <person name="Luo H."/>
            <person name="Baker S.E."/>
            <person name="Pisabarro A.G."/>
            <person name="Walton J.D."/>
            <person name="Blanchette R.A."/>
            <person name="Henrissat B."/>
            <person name="Martin F."/>
            <person name="Cullen D."/>
            <person name="Hibbett D.S."/>
            <person name="Grigoriev I.V."/>
        </authorList>
    </citation>
    <scope>NUCLEOTIDE SEQUENCE [LARGE SCALE GENOMIC DNA]</scope>
    <source>
        <strain evidence="3">FD-172 SS1</strain>
    </source>
</reference>
<feature type="domain" description="C2" evidence="1">
    <location>
        <begin position="24"/>
        <end position="139"/>
    </location>
</feature>
<keyword evidence="3" id="KW-1185">Reference proteome</keyword>
<proteinExistence type="predicted"/>
<dbReference type="EMBL" id="KL198062">
    <property type="protein sequence ID" value="KDQ11003.1"/>
    <property type="molecule type" value="Genomic_DNA"/>
</dbReference>
<dbReference type="InterPro" id="IPR000008">
    <property type="entry name" value="C2_dom"/>
</dbReference>
<dbReference type="InterPro" id="IPR035892">
    <property type="entry name" value="C2_domain_sf"/>
</dbReference>
<evidence type="ECO:0000259" key="1">
    <source>
        <dbReference type="PROSITE" id="PS50004"/>
    </source>
</evidence>
<accession>A0A067M5F0</accession>
<evidence type="ECO:0000313" key="2">
    <source>
        <dbReference type="EMBL" id="KDQ11003.1"/>
    </source>
</evidence>
<dbReference type="SMART" id="SM00239">
    <property type="entry name" value="C2"/>
    <property type="match status" value="1"/>
</dbReference>
<dbReference type="HOGENOM" id="CLU_1844765_0_0_1"/>
<dbReference type="Gene3D" id="2.60.40.150">
    <property type="entry name" value="C2 domain"/>
    <property type="match status" value="1"/>
</dbReference>
<dbReference type="Pfam" id="PF00168">
    <property type="entry name" value="C2"/>
    <property type="match status" value="1"/>
</dbReference>
<gene>
    <name evidence="2" type="ORF">BOTBODRAFT_469903</name>
</gene>